<gene>
    <name evidence="15" type="ORF">MNOR_LOCUS24171</name>
</gene>
<dbReference type="Gene3D" id="3.40.50.1240">
    <property type="entry name" value="Phosphoglycerate mutase-like"/>
    <property type="match status" value="1"/>
</dbReference>
<sequence>MELDTTFMKVCPLRTALDVFYPNLKIKPTILVIFLEKKYELKKGIIFLFQNNRMEKYHGAFRQKNTTLKFRIKMAALPPRRNPTPTNISRQHLSPLQILTQMGFPKHRAEKALAATGHRGVQLASDWLLAHVNDPVLDLDSPREYVVYLCPSGPLSDQIESFWLQSLEKCGWNGAHNLVPHITLCSFFKTDDENVETLVSILKNVVSNALTTNPLPQVLSLEKYISQNYMGLFLNEQQADVFKKIAVQFVKEISSLCGVGEVSSKSLHLTLAYQFPPSNFAALEPLAEAVKPNTPAHWEIRLYSRDSRIAGKEVHKVIYSHVPRDPDELELLIGDFVYVSSEELSGSVDGWVEGTSWLTGGSGYLPMNYIERTVESDAWTLHRSITVVGGGDLELLETLSFPRRPPISLSLLNLLENSEGSRRSTEVLPNTSTRERLHSRQASQEATQSPPLPQDITQLYAKVNKVKKETSLYKFPIIGPRRIMISRHGERVDFTFGDWVKFCFDETGKYTSRDLNMPKVLPVRKGSPNTFNKDCPLTNVGLLQAELVGTAMKDTEFNIHHVYVSPSLRCVQTATNILKGLGLADVMPLNIEPGLFEWLAWYHEGMPTWMTTQEVQDAGYNINMSYEPLISPGELNDTQESCEQYYGRNFYVTKSLINNTQKQGGNILLVGHAATLDTCTRQLIGKSPRSAHEMTSILKKIPYCSFSIAAQDSLGNWKLQEPPFPSVTHSSNMRYDWKVLQVLLY</sequence>
<comment type="catalytic activity">
    <reaction evidence="6">
        <text>20-hydroxyecdysone 22-phosphate + H2O = 20-hydroxyecdysone + phosphate</text>
        <dbReference type="Rhea" id="RHEA:63580"/>
        <dbReference type="ChEBI" id="CHEBI:15377"/>
        <dbReference type="ChEBI" id="CHEBI:16587"/>
        <dbReference type="ChEBI" id="CHEBI:43474"/>
        <dbReference type="ChEBI" id="CHEBI:147382"/>
    </reaction>
</comment>
<dbReference type="Pfam" id="PF00300">
    <property type="entry name" value="His_Phos_1"/>
    <property type="match status" value="1"/>
</dbReference>
<evidence type="ECO:0000256" key="10">
    <source>
        <dbReference type="ARBA" id="ARBA00083868"/>
    </source>
</evidence>
<evidence type="ECO:0000256" key="5">
    <source>
        <dbReference type="ARBA" id="ARBA00022912"/>
    </source>
</evidence>
<evidence type="ECO:0000256" key="1">
    <source>
        <dbReference type="ARBA" id="ARBA00004514"/>
    </source>
</evidence>
<dbReference type="GO" id="GO:0003993">
    <property type="term" value="F:acid phosphatase activity"/>
    <property type="evidence" value="ECO:0007669"/>
    <property type="project" value="UniProtKB-ARBA"/>
</dbReference>
<keyword evidence="2 11" id="KW-0728">SH3 domain</keyword>
<evidence type="ECO:0000313" key="16">
    <source>
        <dbReference type="Proteomes" id="UP001497623"/>
    </source>
</evidence>
<evidence type="ECO:0000256" key="7">
    <source>
        <dbReference type="ARBA" id="ARBA00051991"/>
    </source>
</evidence>
<comment type="catalytic activity">
    <reaction evidence="7">
        <text>2-deoxyecdysone 22-phosphate + H2O = 2-deoxyecdysone + phosphate</text>
        <dbReference type="Rhea" id="RHEA:63584"/>
        <dbReference type="ChEBI" id="CHEBI:15377"/>
        <dbReference type="ChEBI" id="CHEBI:19566"/>
        <dbReference type="ChEBI" id="CHEBI:43474"/>
        <dbReference type="ChEBI" id="CHEBI:147386"/>
    </reaction>
</comment>
<dbReference type="AlphaFoldDB" id="A0AAV2RE87"/>
<evidence type="ECO:0000256" key="12">
    <source>
        <dbReference type="SAM" id="MobiDB-lite"/>
    </source>
</evidence>
<dbReference type="Pfam" id="PF22562">
    <property type="entry name" value="UBA_7"/>
    <property type="match status" value="1"/>
</dbReference>
<proteinExistence type="predicted"/>
<dbReference type="InterPro" id="IPR051710">
    <property type="entry name" value="Phosphatase_SH3-domain"/>
</dbReference>
<dbReference type="InterPro" id="IPR036028">
    <property type="entry name" value="SH3-like_dom_sf"/>
</dbReference>
<evidence type="ECO:0000256" key="9">
    <source>
        <dbReference type="ARBA" id="ARBA00074288"/>
    </source>
</evidence>
<dbReference type="CDD" id="cd14301">
    <property type="entry name" value="UBA_UBS3B"/>
    <property type="match status" value="1"/>
</dbReference>
<reference evidence="15 16" key="1">
    <citation type="submission" date="2024-05" db="EMBL/GenBank/DDBJ databases">
        <authorList>
            <person name="Wallberg A."/>
        </authorList>
    </citation>
    <scope>NUCLEOTIDE SEQUENCE [LARGE SCALE GENOMIC DNA]</scope>
</reference>
<dbReference type="PANTHER" id="PTHR16469:SF27">
    <property type="entry name" value="UBIQUITIN-ASSOCIATED AND SH3 DOMAIN-CONTAINING BA-RELATED"/>
    <property type="match status" value="1"/>
</dbReference>
<dbReference type="EMBL" id="CAXKWB010021952">
    <property type="protein sequence ID" value="CAL4123983.1"/>
    <property type="molecule type" value="Genomic_DNA"/>
</dbReference>
<dbReference type="InterPro" id="IPR001452">
    <property type="entry name" value="SH3_domain"/>
</dbReference>
<dbReference type="InterPro" id="IPR015940">
    <property type="entry name" value="UBA"/>
</dbReference>
<dbReference type="PANTHER" id="PTHR16469">
    <property type="entry name" value="UBIQUITIN-ASSOCIATED AND SH3 DOMAIN-CONTAINING BA-RELATED"/>
    <property type="match status" value="1"/>
</dbReference>
<dbReference type="Gene3D" id="2.30.30.40">
    <property type="entry name" value="SH3 Domains"/>
    <property type="match status" value="1"/>
</dbReference>
<dbReference type="InterPro" id="IPR009060">
    <property type="entry name" value="UBA-like_sf"/>
</dbReference>
<evidence type="ECO:0000259" key="14">
    <source>
        <dbReference type="PROSITE" id="PS50030"/>
    </source>
</evidence>
<feature type="compositionally biased region" description="Polar residues" evidence="12">
    <location>
        <begin position="440"/>
        <end position="449"/>
    </location>
</feature>
<dbReference type="Pfam" id="PF14604">
    <property type="entry name" value="SH3_9"/>
    <property type="match status" value="1"/>
</dbReference>
<evidence type="ECO:0000259" key="13">
    <source>
        <dbReference type="PROSITE" id="PS50002"/>
    </source>
</evidence>
<dbReference type="FunFam" id="3.40.50.1240:FF:000032">
    <property type="entry name" value="Blast:Protein UBASH3A homolog"/>
    <property type="match status" value="1"/>
</dbReference>
<evidence type="ECO:0000256" key="2">
    <source>
        <dbReference type="ARBA" id="ARBA00022443"/>
    </source>
</evidence>
<keyword evidence="16" id="KW-1185">Reference proteome</keyword>
<dbReference type="CDD" id="cd11791">
    <property type="entry name" value="SH3_UBASH3"/>
    <property type="match status" value="1"/>
</dbReference>
<comment type="caution">
    <text evidence="15">The sequence shown here is derived from an EMBL/GenBank/DDBJ whole genome shotgun (WGS) entry which is preliminary data.</text>
</comment>
<dbReference type="Proteomes" id="UP001497623">
    <property type="component" value="Unassembled WGS sequence"/>
</dbReference>
<comment type="subcellular location">
    <subcellularLocation>
        <location evidence="1">Cytoplasm</location>
        <location evidence="1">Cytosol</location>
    </subcellularLocation>
</comment>
<dbReference type="SUPFAM" id="SSF53254">
    <property type="entry name" value="Phosphoglycerate mutase-like"/>
    <property type="match status" value="1"/>
</dbReference>
<evidence type="ECO:0000256" key="8">
    <source>
        <dbReference type="ARBA" id="ARBA00052011"/>
    </source>
</evidence>
<dbReference type="PROSITE" id="PS50002">
    <property type="entry name" value="SH3"/>
    <property type="match status" value="1"/>
</dbReference>
<dbReference type="GO" id="GO:0005829">
    <property type="term" value="C:cytosol"/>
    <property type="evidence" value="ECO:0007669"/>
    <property type="project" value="UniProtKB-SubCell"/>
</dbReference>
<feature type="domain" description="SH3" evidence="13">
    <location>
        <begin position="310"/>
        <end position="375"/>
    </location>
</feature>
<dbReference type="SUPFAM" id="SSF50044">
    <property type="entry name" value="SH3-domain"/>
    <property type="match status" value="1"/>
</dbReference>
<feature type="region of interest" description="Disordered" evidence="12">
    <location>
        <begin position="422"/>
        <end position="453"/>
    </location>
</feature>
<evidence type="ECO:0000256" key="3">
    <source>
        <dbReference type="ARBA" id="ARBA00022490"/>
    </source>
</evidence>
<dbReference type="InterPro" id="IPR013078">
    <property type="entry name" value="His_Pase_superF_clade-1"/>
</dbReference>
<evidence type="ECO:0000256" key="4">
    <source>
        <dbReference type="ARBA" id="ARBA00022801"/>
    </source>
</evidence>
<evidence type="ECO:0000313" key="15">
    <source>
        <dbReference type="EMBL" id="CAL4123983.1"/>
    </source>
</evidence>
<keyword evidence="5" id="KW-0904">Protein phosphatase</keyword>
<dbReference type="SUPFAM" id="SSF46934">
    <property type="entry name" value="UBA-like"/>
    <property type="match status" value="1"/>
</dbReference>
<comment type="catalytic activity">
    <reaction evidence="8">
        <text>ecdysone 22-phosphate + H2O = ecdysone + phosphate</text>
        <dbReference type="Rhea" id="RHEA:63576"/>
        <dbReference type="ChEBI" id="CHEBI:15377"/>
        <dbReference type="ChEBI" id="CHEBI:16688"/>
        <dbReference type="ChEBI" id="CHEBI:43474"/>
        <dbReference type="ChEBI" id="CHEBI:147380"/>
    </reaction>
</comment>
<dbReference type="PROSITE" id="PS50030">
    <property type="entry name" value="UBA"/>
    <property type="match status" value="1"/>
</dbReference>
<accession>A0AAV2RE87</accession>
<keyword evidence="4" id="KW-0378">Hydrolase</keyword>
<name>A0AAV2RE87_MEGNR</name>
<feature type="domain" description="UBA" evidence="14">
    <location>
        <begin position="87"/>
        <end position="131"/>
    </location>
</feature>
<dbReference type="FunFam" id="1.10.8.10:FF:000053">
    <property type="entry name" value="Ubiquitin-associated and SH3 domain-containing, A"/>
    <property type="match status" value="1"/>
</dbReference>
<keyword evidence="3" id="KW-0963">Cytoplasm</keyword>
<organism evidence="15 16">
    <name type="scientific">Meganyctiphanes norvegica</name>
    <name type="common">Northern krill</name>
    <name type="synonym">Thysanopoda norvegica</name>
    <dbReference type="NCBI Taxonomy" id="48144"/>
    <lineage>
        <taxon>Eukaryota</taxon>
        <taxon>Metazoa</taxon>
        <taxon>Ecdysozoa</taxon>
        <taxon>Arthropoda</taxon>
        <taxon>Crustacea</taxon>
        <taxon>Multicrustacea</taxon>
        <taxon>Malacostraca</taxon>
        <taxon>Eumalacostraca</taxon>
        <taxon>Eucarida</taxon>
        <taxon>Euphausiacea</taxon>
        <taxon>Euphausiidae</taxon>
        <taxon>Meganyctiphanes</taxon>
    </lineage>
</organism>
<dbReference type="CDD" id="cd07067">
    <property type="entry name" value="HP_PGM_like"/>
    <property type="match status" value="1"/>
</dbReference>
<dbReference type="GO" id="GO:0004721">
    <property type="term" value="F:phosphoprotein phosphatase activity"/>
    <property type="evidence" value="ECO:0007669"/>
    <property type="project" value="UniProtKB-KW"/>
</dbReference>
<dbReference type="GO" id="GO:0102531">
    <property type="term" value="F:ecdysteroid-phosphate phosphatase activity"/>
    <property type="evidence" value="ECO:0007669"/>
    <property type="project" value="UniProtKB-ARBA"/>
</dbReference>
<dbReference type="SMART" id="SM00326">
    <property type="entry name" value="SH3"/>
    <property type="match status" value="1"/>
</dbReference>
<evidence type="ECO:0000256" key="6">
    <source>
        <dbReference type="ARBA" id="ARBA00050567"/>
    </source>
</evidence>
<dbReference type="Gene3D" id="3.90.1140.10">
    <property type="entry name" value="Cyclic phosphodiesterase"/>
    <property type="match status" value="1"/>
</dbReference>
<dbReference type="InterPro" id="IPR029033">
    <property type="entry name" value="His_PPase_superfam"/>
</dbReference>
<feature type="non-terminal residue" evidence="15">
    <location>
        <position position="745"/>
    </location>
</feature>
<evidence type="ECO:0000256" key="11">
    <source>
        <dbReference type="PROSITE-ProRule" id="PRU00192"/>
    </source>
</evidence>
<dbReference type="Gene3D" id="1.10.8.10">
    <property type="entry name" value="DNA helicase RuvA subunit, C-terminal domain"/>
    <property type="match status" value="1"/>
</dbReference>
<protein>
    <recommendedName>
        <fullName evidence="9">Ecdysteroid-phosphate phosphatase</fullName>
    </recommendedName>
    <alternativeName>
        <fullName evidence="10">Protein UBASH3A homolog</fullName>
    </alternativeName>
</protein>